<comment type="caution">
    <text evidence="1">The sequence shown here is derived from an EMBL/GenBank/DDBJ whole genome shotgun (WGS) entry which is preliminary data.</text>
</comment>
<name>A0ACB8YES6_9ASTR</name>
<dbReference type="Proteomes" id="UP001056120">
    <property type="component" value="Linkage Group LG28"/>
</dbReference>
<evidence type="ECO:0000313" key="1">
    <source>
        <dbReference type="EMBL" id="KAI3683967.1"/>
    </source>
</evidence>
<proteinExistence type="predicted"/>
<gene>
    <name evidence="1" type="ORF">L1987_84484</name>
</gene>
<reference evidence="1 2" key="2">
    <citation type="journal article" date="2022" name="Mol. Ecol. Resour.">
        <title>The genomes of chicory, endive, great burdock and yacon provide insights into Asteraceae paleo-polyploidization history and plant inulin production.</title>
        <authorList>
            <person name="Fan W."/>
            <person name="Wang S."/>
            <person name="Wang H."/>
            <person name="Wang A."/>
            <person name="Jiang F."/>
            <person name="Liu H."/>
            <person name="Zhao H."/>
            <person name="Xu D."/>
            <person name="Zhang Y."/>
        </authorList>
    </citation>
    <scope>NUCLEOTIDE SEQUENCE [LARGE SCALE GENOMIC DNA]</scope>
    <source>
        <strain evidence="2">cv. Yunnan</strain>
        <tissue evidence="1">Leaves</tissue>
    </source>
</reference>
<dbReference type="EMBL" id="CM042045">
    <property type="protein sequence ID" value="KAI3683967.1"/>
    <property type="molecule type" value="Genomic_DNA"/>
</dbReference>
<keyword evidence="2" id="KW-1185">Reference proteome</keyword>
<sequence>MGFKSFTSSRTRELARKLLQLTISKLSLDTIIKEYCSQLSPVEQQASSIEDILKLLKGERDEQRLAGLLLATKFCENGMGKGSTTDNRQDNQDAYLKLSLTILVAFVRVSSITSLDDMVNKIPIILEILSKELGPPLVEECLEILYLVLTTHNCGVEIYYKAGGLTIIRPHMSNSPQGSCTRELATKLFEFTLMHISMDTLKKEYRLALSSHEQQGSSIEDILKLLKGELDEQRLVGLLLATKFCRNDDSESILRVYNVGNTFLDRLLQTGNQSSQQILQLEPPLVEECLEILYLVLTSHSCGVEILYKAGGLTVINVHMSNLPEGSRTRELATKLLKFTLCHISMDALKKELCLALSRDATKVEAKLIDHMDLYRKLISTKVDDGDENNLGSRIEELLRVLHDLVSQLQASVSSEGLEIYSHTLTRHQEIHHDLSQAFNRLRSGLRAKRKFDRNIRQLVASVCTFLFLIYWSS</sequence>
<reference evidence="2" key="1">
    <citation type="journal article" date="2022" name="Mol. Ecol. Resour.">
        <title>The genomes of chicory, endive, great burdock and yacon provide insights into Asteraceae palaeo-polyploidization history and plant inulin production.</title>
        <authorList>
            <person name="Fan W."/>
            <person name="Wang S."/>
            <person name="Wang H."/>
            <person name="Wang A."/>
            <person name="Jiang F."/>
            <person name="Liu H."/>
            <person name="Zhao H."/>
            <person name="Xu D."/>
            <person name="Zhang Y."/>
        </authorList>
    </citation>
    <scope>NUCLEOTIDE SEQUENCE [LARGE SCALE GENOMIC DNA]</scope>
    <source>
        <strain evidence="2">cv. Yunnan</strain>
    </source>
</reference>
<evidence type="ECO:0000313" key="2">
    <source>
        <dbReference type="Proteomes" id="UP001056120"/>
    </source>
</evidence>
<organism evidence="1 2">
    <name type="scientific">Smallanthus sonchifolius</name>
    <dbReference type="NCBI Taxonomy" id="185202"/>
    <lineage>
        <taxon>Eukaryota</taxon>
        <taxon>Viridiplantae</taxon>
        <taxon>Streptophyta</taxon>
        <taxon>Embryophyta</taxon>
        <taxon>Tracheophyta</taxon>
        <taxon>Spermatophyta</taxon>
        <taxon>Magnoliopsida</taxon>
        <taxon>eudicotyledons</taxon>
        <taxon>Gunneridae</taxon>
        <taxon>Pentapetalae</taxon>
        <taxon>asterids</taxon>
        <taxon>campanulids</taxon>
        <taxon>Asterales</taxon>
        <taxon>Asteraceae</taxon>
        <taxon>Asteroideae</taxon>
        <taxon>Heliantheae alliance</taxon>
        <taxon>Millerieae</taxon>
        <taxon>Smallanthus</taxon>
    </lineage>
</organism>
<protein>
    <submittedName>
        <fullName evidence="1">Uncharacterized protein</fullName>
    </submittedName>
</protein>
<accession>A0ACB8YES6</accession>